<dbReference type="OMA" id="KTSWEPV"/>
<dbReference type="Pfam" id="PF00903">
    <property type="entry name" value="Glyoxalase"/>
    <property type="match status" value="2"/>
</dbReference>
<accession>C1HDS1</accession>
<evidence type="ECO:0000256" key="3">
    <source>
        <dbReference type="ARBA" id="ARBA00010363"/>
    </source>
</evidence>
<dbReference type="GO" id="GO:0046872">
    <property type="term" value="F:metal ion binding"/>
    <property type="evidence" value="ECO:0007669"/>
    <property type="project" value="UniProtKB-UniRule"/>
</dbReference>
<comment type="function">
    <text evidence="8">Catalyzes the conversion of hemimercaptal, formed from methylglyoxal and glutathione, to S-lactoylglutathione.</text>
</comment>
<dbReference type="EMBL" id="KN294043">
    <property type="protein sequence ID" value="EEH40065.2"/>
    <property type="molecule type" value="Genomic_DNA"/>
</dbReference>
<evidence type="ECO:0000313" key="12">
    <source>
        <dbReference type="Proteomes" id="UP000002059"/>
    </source>
</evidence>
<dbReference type="EC" id="4.4.1.5" evidence="4 8"/>
<evidence type="ECO:0000256" key="7">
    <source>
        <dbReference type="ARBA" id="ARBA00023239"/>
    </source>
</evidence>
<dbReference type="GO" id="GO:0004462">
    <property type="term" value="F:lactoylglutathione lyase activity"/>
    <property type="evidence" value="ECO:0007669"/>
    <property type="project" value="UniProtKB-UniRule"/>
</dbReference>
<keyword evidence="6 8" id="KW-0862">Zinc</keyword>
<evidence type="ECO:0000256" key="9">
    <source>
        <dbReference type="SAM" id="MobiDB-lite"/>
    </source>
</evidence>
<dbReference type="PROSITE" id="PS00935">
    <property type="entry name" value="GLYOXALASE_I_2"/>
    <property type="match status" value="1"/>
</dbReference>
<organism evidence="11 12">
    <name type="scientific">Paracoccidioides lutzii (strain ATCC MYA-826 / Pb01)</name>
    <name type="common">Paracoccidioides brasiliensis</name>
    <dbReference type="NCBI Taxonomy" id="502779"/>
    <lineage>
        <taxon>Eukaryota</taxon>
        <taxon>Fungi</taxon>
        <taxon>Dikarya</taxon>
        <taxon>Ascomycota</taxon>
        <taxon>Pezizomycotina</taxon>
        <taxon>Eurotiomycetes</taxon>
        <taxon>Eurotiomycetidae</taxon>
        <taxon>Onygenales</taxon>
        <taxon>Ajellomycetaceae</taxon>
        <taxon>Paracoccidioides</taxon>
    </lineage>
</organism>
<evidence type="ECO:0000256" key="8">
    <source>
        <dbReference type="RuleBase" id="RU361179"/>
    </source>
</evidence>
<dbReference type="InterPro" id="IPR018146">
    <property type="entry name" value="Glyoxalase_1_CS"/>
</dbReference>
<dbReference type="STRING" id="502779.C1HDS1"/>
<feature type="region of interest" description="Disordered" evidence="9">
    <location>
        <begin position="371"/>
        <end position="425"/>
    </location>
</feature>
<evidence type="ECO:0000256" key="6">
    <source>
        <dbReference type="ARBA" id="ARBA00022833"/>
    </source>
</evidence>
<dbReference type="OrthoDB" id="16820at2759"/>
<dbReference type="RefSeq" id="XP_015701588.1">
    <property type="nucleotide sequence ID" value="XM_015846667.1"/>
</dbReference>
<dbReference type="Gene3D" id="3.10.180.10">
    <property type="entry name" value="2,3-Dihydroxybiphenyl 1,2-Dioxygenase, domain 1"/>
    <property type="match status" value="2"/>
</dbReference>
<comment type="catalytic activity">
    <reaction evidence="8">
        <text>(R)-S-lactoylglutathione = methylglyoxal + glutathione</text>
        <dbReference type="Rhea" id="RHEA:19069"/>
        <dbReference type="ChEBI" id="CHEBI:17158"/>
        <dbReference type="ChEBI" id="CHEBI:57474"/>
        <dbReference type="ChEBI" id="CHEBI:57925"/>
        <dbReference type="EC" id="4.4.1.5"/>
    </reaction>
</comment>
<proteinExistence type="inferred from homology"/>
<dbReference type="HOGENOM" id="CLU_645738_0_0_1"/>
<dbReference type="InterPro" id="IPR037523">
    <property type="entry name" value="VOC_core"/>
</dbReference>
<dbReference type="VEuPathDB" id="FungiDB:PAAG_08914"/>
<dbReference type="PROSITE" id="PS00934">
    <property type="entry name" value="GLYOXALASE_I_1"/>
    <property type="match status" value="1"/>
</dbReference>
<evidence type="ECO:0000256" key="1">
    <source>
        <dbReference type="ARBA" id="ARBA00001947"/>
    </source>
</evidence>
<evidence type="ECO:0000256" key="4">
    <source>
        <dbReference type="ARBA" id="ARBA00012081"/>
    </source>
</evidence>
<protein>
    <recommendedName>
        <fullName evidence="4 8">Lactoylglutathione lyase</fullName>
        <ecNumber evidence="4 8">4.4.1.5</ecNumber>
    </recommendedName>
    <alternativeName>
        <fullName evidence="8">Glyoxalase I</fullName>
    </alternativeName>
</protein>
<dbReference type="Proteomes" id="UP000002059">
    <property type="component" value="Partially assembled WGS sequence"/>
</dbReference>
<dbReference type="AlphaFoldDB" id="C1HDS1"/>
<dbReference type="NCBIfam" id="TIGR00068">
    <property type="entry name" value="glyox_I"/>
    <property type="match status" value="2"/>
</dbReference>
<feature type="compositionally biased region" description="Polar residues" evidence="9">
    <location>
        <begin position="377"/>
        <end position="400"/>
    </location>
</feature>
<dbReference type="PANTHER" id="PTHR10374:SF30">
    <property type="entry name" value="LACTOYLGLUTATHIONE LYASE"/>
    <property type="match status" value="1"/>
</dbReference>
<feature type="domain" description="VOC" evidence="10">
    <location>
        <begin position="180"/>
        <end position="324"/>
    </location>
</feature>
<keyword evidence="7 8" id="KW-0456">Lyase</keyword>
<dbReference type="InterPro" id="IPR004360">
    <property type="entry name" value="Glyas_Fos-R_dOase_dom"/>
</dbReference>
<keyword evidence="12" id="KW-1185">Reference proteome</keyword>
<reference evidence="11 12" key="1">
    <citation type="journal article" date="2011" name="PLoS Genet.">
        <title>Comparative genomic analysis of human fungal pathogens causing paracoccidioidomycosis.</title>
        <authorList>
            <person name="Desjardins C.A."/>
            <person name="Champion M.D."/>
            <person name="Holder J.W."/>
            <person name="Muszewska A."/>
            <person name="Goldberg J."/>
            <person name="Bailao A.M."/>
            <person name="Brigido M.M."/>
            <person name="Ferreira M.E."/>
            <person name="Garcia A.M."/>
            <person name="Grynberg M."/>
            <person name="Gujja S."/>
            <person name="Heiman D.I."/>
            <person name="Henn M.R."/>
            <person name="Kodira C.D."/>
            <person name="Leon-Narvaez H."/>
            <person name="Longo L.V."/>
            <person name="Ma L.J."/>
            <person name="Malavazi I."/>
            <person name="Matsuo A.L."/>
            <person name="Morais F.V."/>
            <person name="Pereira M."/>
            <person name="Rodriguez-Brito S."/>
            <person name="Sakthikumar S."/>
            <person name="Salem-Izacc S.M."/>
            <person name="Sykes S.M."/>
            <person name="Teixeira M.M."/>
            <person name="Vallejo M.C."/>
            <person name="Walter M.E."/>
            <person name="Yandava C."/>
            <person name="Young S."/>
            <person name="Zeng Q."/>
            <person name="Zucker J."/>
            <person name="Felipe M.S."/>
            <person name="Goldman G.H."/>
            <person name="Haas B.J."/>
            <person name="McEwen J.G."/>
            <person name="Nino-Vega G."/>
            <person name="Puccia R."/>
            <person name="San-Blas G."/>
            <person name="Soares C.M."/>
            <person name="Birren B.W."/>
            <person name="Cuomo C.A."/>
        </authorList>
    </citation>
    <scope>NUCLEOTIDE SEQUENCE [LARGE SCALE GENOMIC DNA]</scope>
    <source>
        <strain evidence="12">ATCC MYA-826 / Pb01</strain>
    </source>
</reference>
<dbReference type="PROSITE" id="PS51819">
    <property type="entry name" value="VOC"/>
    <property type="match status" value="2"/>
</dbReference>
<keyword evidence="5 8" id="KW-0479">Metal-binding</keyword>
<dbReference type="KEGG" id="pbl:PAAG_08914"/>
<evidence type="ECO:0000256" key="2">
    <source>
        <dbReference type="ARBA" id="ARBA00005008"/>
    </source>
</evidence>
<evidence type="ECO:0000259" key="10">
    <source>
        <dbReference type="PROSITE" id="PS51819"/>
    </source>
</evidence>
<evidence type="ECO:0000256" key="5">
    <source>
        <dbReference type="ARBA" id="ARBA00022723"/>
    </source>
</evidence>
<evidence type="ECO:0000313" key="11">
    <source>
        <dbReference type="EMBL" id="EEH40065.2"/>
    </source>
</evidence>
<dbReference type="PANTHER" id="PTHR10374">
    <property type="entry name" value="LACTOYLGLUTATHIONE LYASE GLYOXALASE I"/>
    <property type="match status" value="1"/>
</dbReference>
<comment type="similarity">
    <text evidence="3 8">Belongs to the glyoxalase I family.</text>
</comment>
<dbReference type="CDD" id="cd07233">
    <property type="entry name" value="GlxI_Zn"/>
    <property type="match status" value="2"/>
</dbReference>
<dbReference type="InterPro" id="IPR029068">
    <property type="entry name" value="Glyas_Bleomycin-R_OHBP_Dase"/>
</dbReference>
<sequence length="425" mass="47140">MATDPSKYKFNRTLDLNAAAAITTTCNYRPEQLIGNRIRYHDSRKGSKKIRLDFPENKFSLYFLAYDGPQALSGSRHWTDRNGIIELTHNYGTENDPSYTVSTGNVEPHRGFGHLAISVDNVELACKRLEDANYSFQKKFAEGRMRNIAFVKDPDGYWVEIIRKHQTDAAVAQTNPSTYRMNHTMVRVKDPEASLKFYQEVFGMTLLRTLELAGADCNLYFLAYPSSNPSLKEGDANPVAEWEGLLELTWNHGTEKQEGKVYHDGNSEPQGFGHICVSVDDLDAACARFEAQNVTWKKRLTDGRMKNVAFILDPDDELNPEPLQSNSVGVRRSLWVPVGASGEQSCRFASCVVVHDNLLVLFGDSLSSAEEHDGVPVSSSSHVMTSANGSSTKPNSSDSSGAAGVLWSRKPRSLNPVGGHRRLGS</sequence>
<dbReference type="InterPro" id="IPR004361">
    <property type="entry name" value="Glyoxalase_1"/>
</dbReference>
<comment type="cofactor">
    <cofactor evidence="1 8">
        <name>Zn(2+)</name>
        <dbReference type="ChEBI" id="CHEBI:29105"/>
    </cofactor>
</comment>
<feature type="domain" description="VOC" evidence="10">
    <location>
        <begin position="37"/>
        <end position="164"/>
    </location>
</feature>
<gene>
    <name evidence="11" type="ORF">PAAG_08914</name>
</gene>
<dbReference type="GeneID" id="9092388"/>
<name>C1HDS1_PARBA</name>
<dbReference type="SUPFAM" id="SSF54593">
    <property type="entry name" value="Glyoxalase/Bleomycin resistance protein/Dihydroxybiphenyl dioxygenase"/>
    <property type="match status" value="2"/>
</dbReference>
<comment type="pathway">
    <text evidence="2 8">Secondary metabolite metabolism; methylglyoxal degradation; (R)-lactate from methylglyoxal: step 1/2.</text>
</comment>